<gene>
    <name evidence="4" type="ORF">CSPHI_05325</name>
</gene>
<dbReference type="CDD" id="cd12797">
    <property type="entry name" value="M23_peptidase"/>
    <property type="match status" value="1"/>
</dbReference>
<dbReference type="Proteomes" id="UP000185469">
    <property type="component" value="Chromosome"/>
</dbReference>
<dbReference type="EMBL" id="CP009248">
    <property type="protein sequence ID" value="APT90548.1"/>
    <property type="molecule type" value="Genomic_DNA"/>
</dbReference>
<dbReference type="Gene3D" id="2.70.70.10">
    <property type="entry name" value="Glucose Permease (Domain IIA)"/>
    <property type="match status" value="1"/>
</dbReference>
<dbReference type="KEGG" id="csph:CSPHI_05325"/>
<dbReference type="Pfam" id="PF01551">
    <property type="entry name" value="Peptidase_M23"/>
    <property type="match status" value="1"/>
</dbReference>
<dbReference type="PANTHER" id="PTHR21666">
    <property type="entry name" value="PEPTIDASE-RELATED"/>
    <property type="match status" value="1"/>
</dbReference>
<evidence type="ECO:0000256" key="2">
    <source>
        <dbReference type="SAM" id="SignalP"/>
    </source>
</evidence>
<keyword evidence="1 2" id="KW-0732">Signal</keyword>
<evidence type="ECO:0000256" key="1">
    <source>
        <dbReference type="ARBA" id="ARBA00022729"/>
    </source>
</evidence>
<dbReference type="GO" id="GO:0004222">
    <property type="term" value="F:metalloendopeptidase activity"/>
    <property type="evidence" value="ECO:0007669"/>
    <property type="project" value="TreeGrafter"/>
</dbReference>
<accession>A0A1L7CXK7</accession>
<proteinExistence type="predicted"/>
<dbReference type="STRING" id="1437874.CSPHI_05325"/>
<dbReference type="PANTHER" id="PTHR21666:SF289">
    <property type="entry name" value="L-ALA--D-GLU ENDOPEPTIDASE"/>
    <property type="match status" value="1"/>
</dbReference>
<organism evidence="4 5">
    <name type="scientific">Corynebacterium sphenisci DSM 44792</name>
    <dbReference type="NCBI Taxonomy" id="1437874"/>
    <lineage>
        <taxon>Bacteria</taxon>
        <taxon>Bacillati</taxon>
        <taxon>Actinomycetota</taxon>
        <taxon>Actinomycetes</taxon>
        <taxon>Mycobacteriales</taxon>
        <taxon>Corynebacteriaceae</taxon>
        <taxon>Corynebacterium</taxon>
    </lineage>
</organism>
<evidence type="ECO:0000313" key="4">
    <source>
        <dbReference type="EMBL" id="APT90548.1"/>
    </source>
</evidence>
<name>A0A1L7CXK7_9CORY</name>
<dbReference type="SUPFAM" id="SSF51261">
    <property type="entry name" value="Duplicated hybrid motif"/>
    <property type="match status" value="1"/>
</dbReference>
<dbReference type="InterPro" id="IPR006311">
    <property type="entry name" value="TAT_signal"/>
</dbReference>
<evidence type="ECO:0000313" key="5">
    <source>
        <dbReference type="Proteomes" id="UP000185469"/>
    </source>
</evidence>
<feature type="domain" description="M23ase beta-sheet core" evidence="3">
    <location>
        <begin position="67"/>
        <end position="156"/>
    </location>
</feature>
<protein>
    <recommendedName>
        <fullName evidence="3">M23ase beta-sheet core domain-containing protein</fullName>
    </recommendedName>
</protein>
<dbReference type="InterPro" id="IPR011055">
    <property type="entry name" value="Dup_hybrid_motif"/>
</dbReference>
<dbReference type="AlphaFoldDB" id="A0A1L7CXK7"/>
<reference evidence="4 5" key="1">
    <citation type="submission" date="2014-08" db="EMBL/GenBank/DDBJ databases">
        <title>Complete genome sequence of Corynebacterium sphenisci CECT 5990(T) (=DSM 44792(T)), isolated from healthy wild penguins.</title>
        <authorList>
            <person name="Ruckert C."/>
            <person name="Albersmeier A."/>
            <person name="Winkler A."/>
            <person name="Kalinowski J."/>
        </authorList>
    </citation>
    <scope>NUCLEOTIDE SEQUENCE [LARGE SCALE GENOMIC DNA]</scope>
    <source>
        <strain evidence="4 5">DSM 44792</strain>
    </source>
</reference>
<dbReference type="RefSeq" id="WP_075691811.1">
    <property type="nucleotide sequence ID" value="NZ_CP009248.1"/>
</dbReference>
<feature type="chain" id="PRO_5012159723" description="M23ase beta-sheet core domain-containing protein" evidence="2">
    <location>
        <begin position="28"/>
        <end position="172"/>
    </location>
</feature>
<dbReference type="InterPro" id="IPR050570">
    <property type="entry name" value="Cell_wall_metabolism_enzyme"/>
</dbReference>
<dbReference type="InterPro" id="IPR016047">
    <property type="entry name" value="M23ase_b-sheet_dom"/>
</dbReference>
<evidence type="ECO:0000259" key="3">
    <source>
        <dbReference type="Pfam" id="PF01551"/>
    </source>
</evidence>
<keyword evidence="5" id="KW-1185">Reference proteome</keyword>
<sequence length="172" mass="17298">MRTTARSRRLPAALLAAALLAAPAAAAAPPAARAPAAAPADPARHLRPVPGAVLRPFDPPPRPWAAGHRGVDLAAPVGAPVRASAAGVVHFAGPVGGVPVVSVRHGPRLRTTYQPVAAVVHAGQPVARGQVIGHLAAGAEPGLHWGARVGAGYLNPLDLLGRRRIVLKPPAG</sequence>
<dbReference type="PROSITE" id="PS51318">
    <property type="entry name" value="TAT"/>
    <property type="match status" value="1"/>
</dbReference>
<dbReference type="OrthoDB" id="5245088at2"/>
<feature type="signal peptide" evidence="2">
    <location>
        <begin position="1"/>
        <end position="27"/>
    </location>
</feature>